<organism evidence="2 3">
    <name type="scientific">Yinghuangia aomiensis</name>
    <dbReference type="NCBI Taxonomy" id="676205"/>
    <lineage>
        <taxon>Bacteria</taxon>
        <taxon>Bacillati</taxon>
        <taxon>Actinomycetota</taxon>
        <taxon>Actinomycetes</taxon>
        <taxon>Kitasatosporales</taxon>
        <taxon>Streptomycetaceae</taxon>
        <taxon>Yinghuangia</taxon>
    </lineage>
</organism>
<keyword evidence="3" id="KW-1185">Reference proteome</keyword>
<dbReference type="EMBL" id="BAABHS010000047">
    <property type="protein sequence ID" value="GAA4992392.1"/>
    <property type="molecule type" value="Genomic_DNA"/>
</dbReference>
<sequence length="198" mass="21685">MSLALSLYLVDPELPRAVIGSGDVRVRRAIGGRFKGEMAQDDEYFADEIEHGAPTRYEALTAVVEGGPFDAKHGFQYGYAYQMICAFHGRRLWSNSFSPFKYAWLGYVDEALKGLGITAVTVSELGYGLPSPLPHTDLPGHGVWTPEACAAALTQYEAVTEEQFAALDVEVREAVQDIGEWLQETRTHAGRGIVGFLA</sequence>
<dbReference type="Pfam" id="PF24740">
    <property type="entry name" value="DUF7691"/>
    <property type="match status" value="1"/>
</dbReference>
<evidence type="ECO:0000313" key="2">
    <source>
        <dbReference type="EMBL" id="GAA4992392.1"/>
    </source>
</evidence>
<name>A0ABP9I9R7_9ACTN</name>
<feature type="domain" description="DUF7691" evidence="1">
    <location>
        <begin position="1"/>
        <end position="197"/>
    </location>
</feature>
<comment type="caution">
    <text evidence="2">The sequence shown here is derived from an EMBL/GenBank/DDBJ whole genome shotgun (WGS) entry which is preliminary data.</text>
</comment>
<dbReference type="Proteomes" id="UP001500466">
    <property type="component" value="Unassembled WGS sequence"/>
</dbReference>
<gene>
    <name evidence="2" type="ORF">GCM10023205_76120</name>
</gene>
<evidence type="ECO:0000313" key="3">
    <source>
        <dbReference type="Proteomes" id="UP001500466"/>
    </source>
</evidence>
<dbReference type="InterPro" id="IPR056108">
    <property type="entry name" value="DUF7691"/>
</dbReference>
<protein>
    <recommendedName>
        <fullName evidence="1">DUF7691 domain-containing protein</fullName>
    </recommendedName>
</protein>
<dbReference type="RefSeq" id="WP_345680435.1">
    <property type="nucleotide sequence ID" value="NZ_BAABHS010000047.1"/>
</dbReference>
<reference evidence="3" key="1">
    <citation type="journal article" date="2019" name="Int. J. Syst. Evol. Microbiol.">
        <title>The Global Catalogue of Microorganisms (GCM) 10K type strain sequencing project: providing services to taxonomists for standard genome sequencing and annotation.</title>
        <authorList>
            <consortium name="The Broad Institute Genomics Platform"/>
            <consortium name="The Broad Institute Genome Sequencing Center for Infectious Disease"/>
            <person name="Wu L."/>
            <person name="Ma J."/>
        </authorList>
    </citation>
    <scope>NUCLEOTIDE SEQUENCE [LARGE SCALE GENOMIC DNA]</scope>
    <source>
        <strain evidence="3">JCM 17986</strain>
    </source>
</reference>
<proteinExistence type="predicted"/>
<accession>A0ABP9I9R7</accession>
<evidence type="ECO:0000259" key="1">
    <source>
        <dbReference type="Pfam" id="PF24740"/>
    </source>
</evidence>